<comment type="caution">
    <text evidence="1">The sequence shown here is derived from an EMBL/GenBank/DDBJ whole genome shotgun (WGS) entry which is preliminary data.</text>
</comment>
<reference evidence="1 2" key="1">
    <citation type="submission" date="2015-01" db="EMBL/GenBank/DDBJ databases">
        <title>Genome Sequence of Magnetospirillum magnetotacticum Strain MS-1.</title>
        <authorList>
            <person name="Marinov G.K."/>
            <person name="Smalley M.D."/>
            <person name="DeSalvo G."/>
        </authorList>
    </citation>
    <scope>NUCLEOTIDE SEQUENCE [LARGE SCALE GENOMIC DNA]</scope>
    <source>
        <strain evidence="1 2">MS-1</strain>
    </source>
</reference>
<dbReference type="Proteomes" id="UP000031971">
    <property type="component" value="Unassembled WGS sequence"/>
</dbReference>
<name>A0A0C2V067_PARME</name>
<proteinExistence type="predicted"/>
<evidence type="ECO:0000313" key="2">
    <source>
        <dbReference type="Proteomes" id="UP000031971"/>
    </source>
</evidence>
<sequence>MAVPMKAPEHVKDIVVSFFDTYTIIGYFKYHNTFDFCVENAHVRN</sequence>
<organism evidence="1 2">
    <name type="scientific">Paramagnetospirillum magnetotacticum MS-1</name>
    <dbReference type="NCBI Taxonomy" id="272627"/>
    <lineage>
        <taxon>Bacteria</taxon>
        <taxon>Pseudomonadati</taxon>
        <taxon>Pseudomonadota</taxon>
        <taxon>Alphaproteobacteria</taxon>
        <taxon>Rhodospirillales</taxon>
        <taxon>Magnetospirillaceae</taxon>
        <taxon>Paramagnetospirillum</taxon>
    </lineage>
</organism>
<gene>
    <name evidence="1" type="ORF">CCC_03774</name>
</gene>
<accession>A0A0C2V067</accession>
<dbReference type="AlphaFoldDB" id="A0A0C2V067"/>
<evidence type="ECO:0000313" key="1">
    <source>
        <dbReference type="EMBL" id="KIL98491.1"/>
    </source>
</evidence>
<dbReference type="EMBL" id="JXSL01000028">
    <property type="protein sequence ID" value="KIL98491.1"/>
    <property type="molecule type" value="Genomic_DNA"/>
</dbReference>
<keyword evidence="2" id="KW-1185">Reference proteome</keyword>
<protein>
    <submittedName>
        <fullName evidence="1">Uncharacterized protein</fullName>
    </submittedName>
</protein>